<evidence type="ECO:0000256" key="1">
    <source>
        <dbReference type="ARBA" id="ARBA00001936"/>
    </source>
</evidence>
<dbReference type="EMBL" id="GU474925">
    <property type="protein sequence ID" value="ADI19548.1"/>
    <property type="molecule type" value="Genomic_DNA"/>
</dbReference>
<gene>
    <name evidence="4" type="primary">rppH</name>
    <name evidence="4" type="synonym">nudH</name>
</gene>
<comment type="similarity">
    <text evidence="4">Belongs to the Nudix hydrolase family. RppH subfamily.</text>
</comment>
<dbReference type="InterPro" id="IPR020084">
    <property type="entry name" value="NUDIX_hydrolase_CS"/>
</dbReference>
<dbReference type="GO" id="GO:0005737">
    <property type="term" value="C:cytoplasm"/>
    <property type="evidence" value="ECO:0007669"/>
    <property type="project" value="TreeGrafter"/>
</dbReference>
<dbReference type="InterPro" id="IPR020476">
    <property type="entry name" value="Nudix_hydrolase"/>
</dbReference>
<dbReference type="PRINTS" id="PR00502">
    <property type="entry name" value="NUDIXFAMILY"/>
</dbReference>
<comment type="cofactor">
    <cofactor evidence="1">
        <name>Mn(2+)</name>
        <dbReference type="ChEBI" id="CHEBI:29035"/>
    </cofactor>
</comment>
<protein>
    <recommendedName>
        <fullName evidence="4">RNA pyrophosphohydrolase</fullName>
        <ecNumber evidence="4">3.6.1.-</ecNumber>
    </recommendedName>
    <alternativeName>
        <fullName evidence="4">(Di)nucleoside polyphosphate hydrolase</fullName>
    </alternativeName>
</protein>
<dbReference type="InterPro" id="IPR022927">
    <property type="entry name" value="RppH"/>
</dbReference>
<dbReference type="GO" id="GO:0034353">
    <property type="term" value="F:mRNA 5'-diphosphatase activity"/>
    <property type="evidence" value="ECO:0007669"/>
    <property type="project" value="TreeGrafter"/>
</dbReference>
<proteinExistence type="inferred from homology"/>
<dbReference type="NCBIfam" id="NF001938">
    <property type="entry name" value="PRK00714.1-5"/>
    <property type="match status" value="1"/>
</dbReference>
<keyword evidence="3 4" id="KW-0378">Hydrolase</keyword>
<dbReference type="AlphaFoldDB" id="E0XYQ7"/>
<dbReference type="PANTHER" id="PTHR23114">
    <property type="entry name" value="M7GPPPN-MRNA HYDROLASE"/>
    <property type="match status" value="1"/>
</dbReference>
<dbReference type="GO" id="GO:0006402">
    <property type="term" value="P:mRNA catabolic process"/>
    <property type="evidence" value="ECO:0007669"/>
    <property type="project" value="TreeGrafter"/>
</dbReference>
<feature type="domain" description="Nudix hydrolase" evidence="5">
    <location>
        <begin position="11"/>
        <end position="157"/>
    </location>
</feature>
<dbReference type="InterPro" id="IPR015797">
    <property type="entry name" value="NUDIX_hydrolase-like_dom_sf"/>
</dbReference>
<evidence type="ECO:0000259" key="5">
    <source>
        <dbReference type="PROSITE" id="PS51462"/>
    </source>
</evidence>
<sequence>MQMVDIIDKNGYRANVGIVLMNQQKELFFAKRRYQSGWQFPQGGIHLGETPENAMYRELLEETGLTENDIELLSESNNWYQYKIPKKHLRKLKKGKPFVIGQKQKWFLLKLTGVDKAISLTSSSKSQEFDSWKWIDPTLPAKQVIRFKQHVYEQVLSEFDTFFNQ</sequence>
<comment type="cofactor">
    <cofactor evidence="4">
        <name>a divalent metal cation</name>
        <dbReference type="ChEBI" id="CHEBI:60240"/>
    </cofactor>
</comment>
<reference evidence="6" key="1">
    <citation type="journal article" date="2011" name="Environ. Microbiol.">
        <title>Time-series analyses of Monterey Bay coastal microbial picoplankton using a 'genome proxy' microarray.</title>
        <authorList>
            <person name="Rich V.I."/>
            <person name="Pham V.D."/>
            <person name="Eppley J."/>
            <person name="Shi Y."/>
            <person name="DeLong E.F."/>
        </authorList>
    </citation>
    <scope>NUCLEOTIDE SEQUENCE</scope>
</reference>
<name>E0XYQ7_9GAMM</name>
<dbReference type="PANTHER" id="PTHR23114:SF17">
    <property type="entry name" value="M7GPPPN-MRNA HYDROLASE"/>
    <property type="match status" value="1"/>
</dbReference>
<evidence type="ECO:0000313" key="6">
    <source>
        <dbReference type="EMBL" id="ADI19548.1"/>
    </source>
</evidence>
<feature type="short sequence motif" description="Nudix box" evidence="4">
    <location>
        <begin position="43"/>
        <end position="64"/>
    </location>
</feature>
<comment type="function">
    <text evidence="4">Accelerates the degradation of transcripts by removing pyrophosphate from the 5'-end of triphosphorylated RNA, leading to a more labile monophosphorylated state that can stimulate subsequent ribonuclease cleavage.</text>
</comment>
<dbReference type="PROSITE" id="PS51462">
    <property type="entry name" value="NUDIX"/>
    <property type="match status" value="1"/>
</dbReference>
<dbReference type="SUPFAM" id="SSF55811">
    <property type="entry name" value="Nudix"/>
    <property type="match status" value="1"/>
</dbReference>
<accession>E0XYQ7</accession>
<comment type="cofactor">
    <cofactor evidence="2">
        <name>Mg(2+)</name>
        <dbReference type="ChEBI" id="CHEBI:18420"/>
    </cofactor>
</comment>
<dbReference type="Pfam" id="PF00293">
    <property type="entry name" value="NUDIX"/>
    <property type="match status" value="1"/>
</dbReference>
<dbReference type="HAMAP" id="MF_00298">
    <property type="entry name" value="Nudix_RppH"/>
    <property type="match status" value="1"/>
</dbReference>
<dbReference type="InterPro" id="IPR000086">
    <property type="entry name" value="NUDIX_hydrolase_dom"/>
</dbReference>
<evidence type="ECO:0000256" key="3">
    <source>
        <dbReference type="ARBA" id="ARBA00022801"/>
    </source>
</evidence>
<dbReference type="NCBIfam" id="NF001937">
    <property type="entry name" value="PRK00714.1-4"/>
    <property type="match status" value="1"/>
</dbReference>
<organism evidence="6">
    <name type="scientific">uncultured gamma proteobacterium HF0770_27E13</name>
    <dbReference type="NCBI Taxonomy" id="710986"/>
    <lineage>
        <taxon>Bacteria</taxon>
        <taxon>Pseudomonadati</taxon>
        <taxon>Pseudomonadota</taxon>
        <taxon>Gammaproteobacteria</taxon>
        <taxon>environmental samples</taxon>
    </lineage>
</organism>
<evidence type="ECO:0000256" key="4">
    <source>
        <dbReference type="HAMAP-Rule" id="MF_00298"/>
    </source>
</evidence>
<dbReference type="PROSITE" id="PS00893">
    <property type="entry name" value="NUDIX_BOX"/>
    <property type="match status" value="1"/>
</dbReference>
<dbReference type="EC" id="3.6.1.-" evidence="4"/>
<dbReference type="CDD" id="cd03671">
    <property type="entry name" value="NUDIX_Ap4A_hydrolase_plant_like"/>
    <property type="match status" value="1"/>
</dbReference>
<dbReference type="Gene3D" id="3.90.79.10">
    <property type="entry name" value="Nucleoside Triphosphate Pyrophosphohydrolase"/>
    <property type="match status" value="1"/>
</dbReference>
<evidence type="ECO:0000256" key="2">
    <source>
        <dbReference type="ARBA" id="ARBA00001946"/>
    </source>
</evidence>